<feature type="transmembrane region" description="Helical" evidence="1">
    <location>
        <begin position="91"/>
        <end position="110"/>
    </location>
</feature>
<dbReference type="Pfam" id="PF01757">
    <property type="entry name" value="Acyl_transf_3"/>
    <property type="match status" value="1"/>
</dbReference>
<feature type="transmembrane region" description="Helical" evidence="1">
    <location>
        <begin position="173"/>
        <end position="194"/>
    </location>
</feature>
<dbReference type="Proteomes" id="UP000030993">
    <property type="component" value="Unassembled WGS sequence"/>
</dbReference>
<feature type="transmembrane region" description="Helical" evidence="1">
    <location>
        <begin position="342"/>
        <end position="368"/>
    </location>
</feature>
<sequence length="370" mass="42794">MKRIFFLDNLKAFIICLMIVFHIAMSYMQYAPEWWYAVDKSDPQMSFTVFVVWADIFIMPVMFFISGYFGIMSLSRQPAKKFWTSKLMRIFIPWVLGVIILAPAVTYLIFLTRHVPLPFMEFLNKVFFFGPLFSHTQYWFLGTLFYLYILLFVVAKIKPVIKEKLTPAAPGKAFFLIIAILSYTLTVGAYYLVGGNNDNWSKVWPILLYQPTRISLYVIYFFAGVYAWRKQWFTEKGFRLDPTVWIPAFIFTGVFYTGYALFGQLTASPVTFMVIKSALHSLFAMASVFGLLALFQSKLDYTNGFLKAVSDNSYTMYYAHMGLVMLVVWALMGVALPVYVKYIFACILGLVVTYVVGRILMFLPFFAIKK</sequence>
<name>A0A0B2JMV0_9FIRM</name>
<evidence type="ECO:0000259" key="2">
    <source>
        <dbReference type="Pfam" id="PF01757"/>
    </source>
</evidence>
<dbReference type="STRING" id="82374.NZ47_13435"/>
<gene>
    <name evidence="3" type="ORF">NZ47_13435</name>
</gene>
<keyword evidence="1" id="KW-1133">Transmembrane helix</keyword>
<organism evidence="3 4">
    <name type="scientific">Anaerovibrio lipolyticus</name>
    <dbReference type="NCBI Taxonomy" id="82374"/>
    <lineage>
        <taxon>Bacteria</taxon>
        <taxon>Bacillati</taxon>
        <taxon>Bacillota</taxon>
        <taxon>Negativicutes</taxon>
        <taxon>Selenomonadales</taxon>
        <taxon>Selenomonadaceae</taxon>
        <taxon>Anaerovibrio</taxon>
    </lineage>
</organism>
<protein>
    <recommendedName>
        <fullName evidence="2">Acyltransferase 3 domain-containing protein</fullName>
    </recommendedName>
</protein>
<dbReference type="InterPro" id="IPR002656">
    <property type="entry name" value="Acyl_transf_3_dom"/>
</dbReference>
<feature type="transmembrane region" description="Helical" evidence="1">
    <location>
        <begin position="206"/>
        <end position="228"/>
    </location>
</feature>
<dbReference type="EMBL" id="JSCE01000249">
    <property type="protein sequence ID" value="KHM47681.1"/>
    <property type="molecule type" value="Genomic_DNA"/>
</dbReference>
<keyword evidence="1" id="KW-0812">Transmembrane</keyword>
<dbReference type="GO" id="GO:0016747">
    <property type="term" value="F:acyltransferase activity, transferring groups other than amino-acyl groups"/>
    <property type="evidence" value="ECO:0007669"/>
    <property type="project" value="InterPro"/>
</dbReference>
<accession>A0A0B2JMV0</accession>
<dbReference type="AlphaFoldDB" id="A0A0B2JMV0"/>
<keyword evidence="1" id="KW-0472">Membrane</keyword>
<keyword evidence="4" id="KW-1185">Reference proteome</keyword>
<dbReference type="RefSeq" id="WP_039212045.1">
    <property type="nucleotide sequence ID" value="NZ_JSCE01000249.1"/>
</dbReference>
<evidence type="ECO:0000313" key="4">
    <source>
        <dbReference type="Proteomes" id="UP000030993"/>
    </source>
</evidence>
<evidence type="ECO:0000313" key="3">
    <source>
        <dbReference type="EMBL" id="KHM47681.1"/>
    </source>
</evidence>
<feature type="transmembrane region" description="Helical" evidence="1">
    <location>
        <begin position="240"/>
        <end position="262"/>
    </location>
</feature>
<evidence type="ECO:0000256" key="1">
    <source>
        <dbReference type="SAM" id="Phobius"/>
    </source>
</evidence>
<dbReference type="InterPro" id="IPR050623">
    <property type="entry name" value="Glucan_succinyl_AcylTrfase"/>
</dbReference>
<feature type="transmembrane region" description="Helical" evidence="1">
    <location>
        <begin position="50"/>
        <end position="71"/>
    </location>
</feature>
<feature type="transmembrane region" description="Helical" evidence="1">
    <location>
        <begin position="138"/>
        <end position="161"/>
    </location>
</feature>
<feature type="domain" description="Acyltransferase 3" evidence="2">
    <location>
        <begin position="6"/>
        <end position="356"/>
    </location>
</feature>
<comment type="caution">
    <text evidence="3">The sequence shown here is derived from an EMBL/GenBank/DDBJ whole genome shotgun (WGS) entry which is preliminary data.</text>
</comment>
<dbReference type="eggNOG" id="COG1835">
    <property type="taxonomic scope" value="Bacteria"/>
</dbReference>
<reference evidence="3 4" key="1">
    <citation type="journal article" date="2013" name="PLoS ONE">
        <title>Identification and characterization of three novel lipases belonging to families II and V from Anaerovibrio lipolyticus 5ST.</title>
        <authorList>
            <person name="Prive F."/>
            <person name="Kaderbhai N.N."/>
            <person name="Girdwood S."/>
            <person name="Worgan H.J."/>
            <person name="Pinloche E."/>
            <person name="Scollan N.D."/>
            <person name="Huws S.A."/>
            <person name="Newbold C.J."/>
        </authorList>
    </citation>
    <scope>NUCLEOTIDE SEQUENCE [LARGE SCALE GENOMIC DNA]</scope>
    <source>
        <strain evidence="3 4">5S</strain>
    </source>
</reference>
<dbReference type="PANTHER" id="PTHR36927">
    <property type="entry name" value="BLR4337 PROTEIN"/>
    <property type="match status" value="1"/>
</dbReference>
<feature type="transmembrane region" description="Helical" evidence="1">
    <location>
        <begin position="316"/>
        <end position="336"/>
    </location>
</feature>
<feature type="transmembrane region" description="Helical" evidence="1">
    <location>
        <begin position="12"/>
        <end position="30"/>
    </location>
</feature>
<feature type="transmembrane region" description="Helical" evidence="1">
    <location>
        <begin position="274"/>
        <end position="295"/>
    </location>
</feature>
<proteinExistence type="predicted"/>